<evidence type="ECO:0000313" key="1">
    <source>
        <dbReference type="EMBL" id="JAR87786.1"/>
    </source>
</evidence>
<proteinExistence type="predicted"/>
<sequence>TRCRKPNQLKYLLNKKIKKKYAWLPTLLKKKKGHARRNLAGFQIIVTRSARGLKVTTAHDWLRPEDFAGTARTKFMEHD</sequence>
<organism evidence="1">
    <name type="scientific">Ixodes ricinus</name>
    <name type="common">Common tick</name>
    <name type="synonym">Acarus ricinus</name>
    <dbReference type="NCBI Taxonomy" id="34613"/>
    <lineage>
        <taxon>Eukaryota</taxon>
        <taxon>Metazoa</taxon>
        <taxon>Ecdysozoa</taxon>
        <taxon>Arthropoda</taxon>
        <taxon>Chelicerata</taxon>
        <taxon>Arachnida</taxon>
        <taxon>Acari</taxon>
        <taxon>Parasitiformes</taxon>
        <taxon>Ixodida</taxon>
        <taxon>Ixodoidea</taxon>
        <taxon>Ixodidae</taxon>
        <taxon>Ixodinae</taxon>
        <taxon>Ixodes</taxon>
    </lineage>
</organism>
<dbReference type="AlphaFoldDB" id="A0A147BAI3"/>
<feature type="non-terminal residue" evidence="1">
    <location>
        <position position="1"/>
    </location>
</feature>
<protein>
    <submittedName>
        <fullName evidence="1">Uncharacterized protein</fullName>
    </submittedName>
</protein>
<dbReference type="EMBL" id="GEGO01007618">
    <property type="protein sequence ID" value="JAR87786.1"/>
    <property type="molecule type" value="Transcribed_RNA"/>
</dbReference>
<accession>A0A147BAI3</accession>
<reference evidence="1" key="1">
    <citation type="journal article" date="2018" name="PLoS Negl. Trop. Dis.">
        <title>Sialome diversity of ticks revealed by RNAseq of single tick salivary glands.</title>
        <authorList>
            <person name="Perner J."/>
            <person name="Kropackova S."/>
            <person name="Kopacek P."/>
            <person name="Ribeiro J.M."/>
        </authorList>
    </citation>
    <scope>NUCLEOTIDE SEQUENCE</scope>
    <source>
        <strain evidence="1">Siblings of single egg batch collected in Ceske Budejovice</strain>
        <tissue evidence="1">Salivary glands</tissue>
    </source>
</reference>
<name>A0A147BAI3_IXORI</name>
<feature type="non-terminal residue" evidence="1">
    <location>
        <position position="79"/>
    </location>
</feature>